<sequence>MLALRAISLVMAGFFASGAGAADGLIAVQSPYSVKETIDRFETAAKSRGIYIFLRLDHAQGAKKVGKDLRSTELLVFGNPQGGTPLMECAQTAGIDLPLKALAWQDATGQVWLGYNDPKYLASRHGADNCGPVVENISKALGGMTQEAIRK</sequence>
<dbReference type="PANTHER" id="PTHR38342:SF2">
    <property type="entry name" value="INNER MEMBRANE OR EXPORTED"/>
    <property type="match status" value="1"/>
</dbReference>
<dbReference type="Proteomes" id="UP000494322">
    <property type="component" value="Unassembled WGS sequence"/>
</dbReference>
<feature type="chain" id="PRO_5026931168" description="DUF302 domain-containing protein" evidence="1">
    <location>
        <begin position="22"/>
        <end position="151"/>
    </location>
</feature>
<dbReference type="CDD" id="cd14797">
    <property type="entry name" value="DUF302"/>
    <property type="match status" value="1"/>
</dbReference>
<gene>
    <name evidence="3" type="ORF">BCO9919_07483</name>
</gene>
<keyword evidence="1" id="KW-0732">Signal</keyword>
<evidence type="ECO:0000313" key="3">
    <source>
        <dbReference type="EMBL" id="CAB3976127.1"/>
    </source>
</evidence>
<evidence type="ECO:0000259" key="2">
    <source>
        <dbReference type="Pfam" id="PF03625"/>
    </source>
</evidence>
<dbReference type="RefSeq" id="WP_034112305.1">
    <property type="nucleotide sequence ID" value="NZ_CABWIK020000124.1"/>
</dbReference>
<evidence type="ECO:0000256" key="1">
    <source>
        <dbReference type="SAM" id="SignalP"/>
    </source>
</evidence>
<name>A0A6J5JYC9_9BURK</name>
<reference evidence="3 4" key="1">
    <citation type="submission" date="2020-04" db="EMBL/GenBank/DDBJ databases">
        <authorList>
            <person name="Depoorter E."/>
        </authorList>
    </citation>
    <scope>NUCLEOTIDE SEQUENCE [LARGE SCALE GENOMIC DNA]</scope>
    <source>
        <strain evidence="3 4">BCC0132</strain>
    </source>
</reference>
<accession>A0A6J5JYC9</accession>
<protein>
    <recommendedName>
        <fullName evidence="2">DUF302 domain-containing protein</fullName>
    </recommendedName>
</protein>
<dbReference type="PANTHER" id="PTHR38342">
    <property type="entry name" value="SLR5037 PROTEIN"/>
    <property type="match status" value="1"/>
</dbReference>
<dbReference type="InterPro" id="IPR035923">
    <property type="entry name" value="TT1751-like_sf"/>
</dbReference>
<feature type="domain" description="DUF302" evidence="2">
    <location>
        <begin position="56"/>
        <end position="118"/>
    </location>
</feature>
<dbReference type="InterPro" id="IPR005180">
    <property type="entry name" value="DUF302"/>
</dbReference>
<feature type="signal peptide" evidence="1">
    <location>
        <begin position="1"/>
        <end position="21"/>
    </location>
</feature>
<evidence type="ECO:0000313" key="4">
    <source>
        <dbReference type="Proteomes" id="UP000494322"/>
    </source>
</evidence>
<dbReference type="SUPFAM" id="SSF103247">
    <property type="entry name" value="TT1751-like"/>
    <property type="match status" value="1"/>
</dbReference>
<organism evidence="3 4">
    <name type="scientific">Burkholderia cenocepacia</name>
    <dbReference type="NCBI Taxonomy" id="95486"/>
    <lineage>
        <taxon>Bacteria</taxon>
        <taxon>Pseudomonadati</taxon>
        <taxon>Pseudomonadota</taxon>
        <taxon>Betaproteobacteria</taxon>
        <taxon>Burkholderiales</taxon>
        <taxon>Burkholderiaceae</taxon>
        <taxon>Burkholderia</taxon>
        <taxon>Burkholderia cepacia complex</taxon>
    </lineage>
</organism>
<dbReference type="EMBL" id="CABWIK020000124">
    <property type="protein sequence ID" value="CAB3976127.1"/>
    <property type="molecule type" value="Genomic_DNA"/>
</dbReference>
<dbReference type="AlphaFoldDB" id="A0A6J5JYC9"/>
<proteinExistence type="predicted"/>
<dbReference type="Pfam" id="PF03625">
    <property type="entry name" value="DUF302"/>
    <property type="match status" value="1"/>
</dbReference>
<dbReference type="Gene3D" id="3.30.310.70">
    <property type="entry name" value="TT1751-like domain"/>
    <property type="match status" value="1"/>
</dbReference>